<organism evidence="1 2">
    <name type="scientific">Pistacia atlantica</name>
    <dbReference type="NCBI Taxonomy" id="434234"/>
    <lineage>
        <taxon>Eukaryota</taxon>
        <taxon>Viridiplantae</taxon>
        <taxon>Streptophyta</taxon>
        <taxon>Embryophyta</taxon>
        <taxon>Tracheophyta</taxon>
        <taxon>Spermatophyta</taxon>
        <taxon>Magnoliopsida</taxon>
        <taxon>eudicotyledons</taxon>
        <taxon>Gunneridae</taxon>
        <taxon>Pentapetalae</taxon>
        <taxon>rosids</taxon>
        <taxon>malvids</taxon>
        <taxon>Sapindales</taxon>
        <taxon>Anacardiaceae</taxon>
        <taxon>Pistacia</taxon>
    </lineage>
</organism>
<dbReference type="EMBL" id="CM047900">
    <property type="protein sequence ID" value="KAJ0099166.1"/>
    <property type="molecule type" value="Genomic_DNA"/>
</dbReference>
<proteinExistence type="predicted"/>
<reference evidence="2" key="1">
    <citation type="journal article" date="2023" name="G3 (Bethesda)">
        <title>Genome assembly and association tests identify interacting loci associated with vigor, precocity, and sex in interspecific pistachio rootstocks.</title>
        <authorList>
            <person name="Palmer W."/>
            <person name="Jacygrad E."/>
            <person name="Sagayaradj S."/>
            <person name="Cavanaugh K."/>
            <person name="Han R."/>
            <person name="Bertier L."/>
            <person name="Beede B."/>
            <person name="Kafkas S."/>
            <person name="Golino D."/>
            <person name="Preece J."/>
            <person name="Michelmore R."/>
        </authorList>
    </citation>
    <scope>NUCLEOTIDE SEQUENCE [LARGE SCALE GENOMIC DNA]</scope>
</reference>
<evidence type="ECO:0000313" key="1">
    <source>
        <dbReference type="EMBL" id="KAJ0099166.1"/>
    </source>
</evidence>
<gene>
    <name evidence="1" type="ORF">Patl1_20453</name>
</gene>
<comment type="caution">
    <text evidence="1">The sequence shown here is derived from an EMBL/GenBank/DDBJ whole genome shotgun (WGS) entry which is preliminary data.</text>
</comment>
<sequence length="18" mass="2319">MYYMYLTYLQILCLFINL</sequence>
<evidence type="ECO:0000313" key="2">
    <source>
        <dbReference type="Proteomes" id="UP001164250"/>
    </source>
</evidence>
<protein>
    <submittedName>
        <fullName evidence="1">Uncharacterized protein</fullName>
    </submittedName>
</protein>
<dbReference type="Proteomes" id="UP001164250">
    <property type="component" value="Chromosome 4"/>
</dbReference>
<keyword evidence="2" id="KW-1185">Reference proteome</keyword>
<name>A0ACC1BJY7_9ROSI</name>
<accession>A0ACC1BJY7</accession>